<dbReference type="InterPro" id="IPR004099">
    <property type="entry name" value="Pyr_nucl-diS_OxRdtase_dimer"/>
</dbReference>
<dbReference type="InterPro" id="IPR012999">
    <property type="entry name" value="Pyr_OxRdtase_I_AS"/>
</dbReference>
<feature type="binding site" evidence="13">
    <location>
        <begin position="191"/>
        <end position="198"/>
    </location>
    <ligand>
        <name>NAD(+)</name>
        <dbReference type="ChEBI" id="CHEBI:57540"/>
    </ligand>
</feature>
<keyword evidence="6 13" id="KW-0274">FAD</keyword>
<dbReference type="SUPFAM" id="SSF55424">
    <property type="entry name" value="FAD/NAD-linked reductases, dimerisation (C-terminal) domain"/>
    <property type="match status" value="1"/>
</dbReference>
<feature type="binding site" evidence="13">
    <location>
        <position position="319"/>
    </location>
    <ligand>
        <name>FAD</name>
        <dbReference type="ChEBI" id="CHEBI:57692"/>
    </ligand>
</feature>
<keyword evidence="16" id="KW-0963">Cytoplasm</keyword>
<evidence type="ECO:0000256" key="3">
    <source>
        <dbReference type="ARBA" id="ARBA00012607"/>
    </source>
</evidence>
<dbReference type="Gene3D" id="3.50.50.60">
    <property type="entry name" value="FAD/NAD(P)-binding domain"/>
    <property type="match status" value="2"/>
</dbReference>
<dbReference type="GO" id="GO:0005739">
    <property type="term" value="C:mitochondrion"/>
    <property type="evidence" value="ECO:0007669"/>
    <property type="project" value="TreeGrafter"/>
</dbReference>
<dbReference type="InterPro" id="IPR023753">
    <property type="entry name" value="FAD/NAD-binding_dom"/>
</dbReference>
<dbReference type="Proteomes" id="UP000307173">
    <property type="component" value="Unassembled WGS sequence"/>
</dbReference>
<dbReference type="STRING" id="52247.A0A4T0X5H7"/>
<dbReference type="Gene3D" id="3.30.390.30">
    <property type="match status" value="1"/>
</dbReference>
<evidence type="ECO:0000256" key="5">
    <source>
        <dbReference type="ARBA" id="ARBA00022630"/>
    </source>
</evidence>
<evidence type="ECO:0000256" key="7">
    <source>
        <dbReference type="ARBA" id="ARBA00023002"/>
    </source>
</evidence>
<evidence type="ECO:0000259" key="17">
    <source>
        <dbReference type="Pfam" id="PF02852"/>
    </source>
</evidence>
<evidence type="ECO:0000256" key="1">
    <source>
        <dbReference type="ARBA" id="ARBA00007532"/>
    </source>
</evidence>
<keyword evidence="5 15" id="KW-0285">Flavoprotein</keyword>
<dbReference type="GO" id="GO:0005829">
    <property type="term" value="C:cytosol"/>
    <property type="evidence" value="ECO:0007669"/>
    <property type="project" value="TreeGrafter"/>
</dbReference>
<dbReference type="EC" id="1.8.1.7" evidence="3 16"/>
<dbReference type="OrthoDB" id="5956163at2759"/>
<keyword evidence="9 15" id="KW-0676">Redox-active center</keyword>
<dbReference type="PANTHER" id="PTHR42737">
    <property type="entry name" value="GLUTATHIONE REDUCTASE"/>
    <property type="match status" value="1"/>
</dbReference>
<keyword evidence="7 15" id="KW-0560">Oxidoreductase</keyword>
<evidence type="ECO:0000256" key="6">
    <source>
        <dbReference type="ARBA" id="ARBA00022827"/>
    </source>
</evidence>
<evidence type="ECO:0000259" key="18">
    <source>
        <dbReference type="Pfam" id="PF07992"/>
    </source>
</evidence>
<feature type="active site" description="Proton acceptor" evidence="12">
    <location>
        <position position="458"/>
    </location>
</feature>
<dbReference type="PROSITE" id="PS00076">
    <property type="entry name" value="PYRIDINE_REDOX_1"/>
    <property type="match status" value="1"/>
</dbReference>
<evidence type="ECO:0000256" key="9">
    <source>
        <dbReference type="ARBA" id="ARBA00023284"/>
    </source>
</evidence>
<evidence type="ECO:0000256" key="16">
    <source>
        <dbReference type="RuleBase" id="RU365016"/>
    </source>
</evidence>
<feature type="disulfide bond" description="Redox-active" evidence="14">
    <location>
        <begin position="47"/>
        <end position="52"/>
    </location>
</feature>
<dbReference type="PANTHER" id="PTHR42737:SF2">
    <property type="entry name" value="GLUTATHIONE REDUCTASE"/>
    <property type="match status" value="1"/>
</dbReference>
<feature type="binding site" evidence="13">
    <location>
        <position position="56"/>
    </location>
    <ligand>
        <name>FAD</name>
        <dbReference type="ChEBI" id="CHEBI:57692"/>
    </ligand>
</feature>
<reference evidence="19 20" key="1">
    <citation type="journal article" date="2019" name="Front. Genet.">
        <title>Whole-Genome Sequencing of the Opportunistic Yeast Pathogen Candida inconspicua Uncovers Its Hybrid Origin.</title>
        <authorList>
            <person name="Mixao V."/>
            <person name="Hansen A.P."/>
            <person name="Saus E."/>
            <person name="Boekhout T."/>
            <person name="Lass-Florl C."/>
            <person name="Gabaldon T."/>
        </authorList>
    </citation>
    <scope>NUCLEOTIDE SEQUENCE [LARGE SCALE GENOMIC DNA]</scope>
    <source>
        <strain evidence="19 20">CBS 180</strain>
    </source>
</reference>
<comment type="subunit">
    <text evidence="2">Homodimer.</text>
</comment>
<dbReference type="InterPro" id="IPR046952">
    <property type="entry name" value="GSHR/TRXR-like"/>
</dbReference>
<dbReference type="SUPFAM" id="SSF51905">
    <property type="entry name" value="FAD/NAD(P)-binding domain"/>
    <property type="match status" value="1"/>
</dbReference>
<evidence type="ECO:0000256" key="14">
    <source>
        <dbReference type="PIRSR" id="PIRSR000350-4"/>
    </source>
</evidence>
<keyword evidence="13" id="KW-0520">NAD</keyword>
<comment type="caution">
    <text evidence="19">The sequence shown here is derived from an EMBL/GenBank/DDBJ whole genome shotgun (WGS) entry which is preliminary data.</text>
</comment>
<dbReference type="EMBL" id="SELW01000121">
    <property type="protein sequence ID" value="TID30721.1"/>
    <property type="molecule type" value="Genomic_DNA"/>
</dbReference>
<feature type="binding site" evidence="13">
    <location>
        <position position="279"/>
    </location>
    <ligand>
        <name>NAD(+)</name>
        <dbReference type="ChEBI" id="CHEBI:57540"/>
    </ligand>
</feature>
<evidence type="ECO:0000256" key="12">
    <source>
        <dbReference type="PIRSR" id="PIRSR000350-2"/>
    </source>
</evidence>
<keyword evidence="8" id="KW-1015">Disulfide bond</keyword>
<keyword evidence="13" id="KW-0547">Nucleotide-binding</keyword>
<feature type="domain" description="FAD/NAD(P)-binding" evidence="18">
    <location>
        <begin position="10"/>
        <end position="334"/>
    </location>
</feature>
<comment type="function">
    <text evidence="11 16">Catalyzes the reduction of glutathione disulfide (GSSG) to reduced glutathione (GSH). Constitutes the major mechanism to maintain a high GSH:GSSG ratio in the cytosol.</text>
</comment>
<comment type="similarity">
    <text evidence="1 15">Belongs to the class-I pyridine nucleotide-disulfide oxidoreductase family.</text>
</comment>
<dbReference type="FunFam" id="3.50.50.60:FF:000235">
    <property type="entry name" value="Glutathione reductase"/>
    <property type="match status" value="1"/>
</dbReference>
<protein>
    <recommendedName>
        <fullName evidence="4 16">Glutathione reductase</fullName>
        <ecNumber evidence="3 16">1.8.1.7</ecNumber>
    </recommendedName>
</protein>
<gene>
    <name evidence="19" type="ORF">CANINC_000637</name>
</gene>
<dbReference type="GO" id="GO:0034599">
    <property type="term" value="P:cellular response to oxidative stress"/>
    <property type="evidence" value="ECO:0007669"/>
    <property type="project" value="TreeGrafter"/>
</dbReference>
<sequence length="469" mass="51164">MLKQAMKNHYQYLVIGGGSGGVASARRAAKYGASTLLIESKAMGGTCVNVGCVPKKVMWYASDMASKLKLAYDYGFTGAKDIDLTFDWKGFKEKRDAYVHRLNGIYERNLNKEGVDFVYGFAKFSKSGDANTVEVVERETGEVKTFTADKILIATGGTAIIPTDIPGYEHGIDSDGFFALDYQPKSVAVVGAGYIGVELAGVFNGLGTETHMILRGTSVLTKFDSMIKEVVHSTYEKEGIKIHTKVHVAHVEKLDDGKKKVTLTDDSVLIVDELVWTTGRKSLLGIGTEKIGLKLNDRGQVIVNEWQETNVPNVYSLGDVVGNLELTPVAIATGRKLSNRLFGPEIYKDLKQDFTNVPTAIFSHPEAGSVGLTEEEAVKKYGEENIKIYKSKFTSMYYAMSEHKSPTAYKLICLKNEDEKVIGLHIVGDASSEILQGFGVAVKMGATKADFDSCVAIHPTSAEELVTMV</sequence>
<keyword evidence="20" id="KW-1185">Reference proteome</keyword>
<dbReference type="NCBIfam" id="TIGR01421">
    <property type="entry name" value="gluta_reduc_1"/>
    <property type="match status" value="1"/>
</dbReference>
<evidence type="ECO:0000256" key="2">
    <source>
        <dbReference type="ARBA" id="ARBA00011738"/>
    </source>
</evidence>
<organism evidence="19 20">
    <name type="scientific">Pichia inconspicua</name>
    <dbReference type="NCBI Taxonomy" id="52247"/>
    <lineage>
        <taxon>Eukaryota</taxon>
        <taxon>Fungi</taxon>
        <taxon>Dikarya</taxon>
        <taxon>Ascomycota</taxon>
        <taxon>Saccharomycotina</taxon>
        <taxon>Pichiomycetes</taxon>
        <taxon>Pichiales</taxon>
        <taxon>Pichiaceae</taxon>
        <taxon>Pichia</taxon>
    </lineage>
</organism>
<keyword evidence="16" id="KW-0521">NADP</keyword>
<evidence type="ECO:0000256" key="4">
    <source>
        <dbReference type="ARBA" id="ARBA00017111"/>
    </source>
</evidence>
<evidence type="ECO:0000256" key="13">
    <source>
        <dbReference type="PIRSR" id="PIRSR000350-3"/>
    </source>
</evidence>
<proteinExistence type="inferred from homology"/>
<dbReference type="PRINTS" id="PR00368">
    <property type="entry name" value="FADPNR"/>
</dbReference>
<name>A0A4T0X5H7_9ASCO</name>
<dbReference type="GO" id="GO:0006749">
    <property type="term" value="P:glutathione metabolic process"/>
    <property type="evidence" value="ECO:0007669"/>
    <property type="project" value="InterPro"/>
</dbReference>
<evidence type="ECO:0000313" key="20">
    <source>
        <dbReference type="Proteomes" id="UP000307173"/>
    </source>
</evidence>
<dbReference type="InterPro" id="IPR016156">
    <property type="entry name" value="FAD/NAD-linked_Rdtase_dimer_sf"/>
</dbReference>
<dbReference type="NCBIfam" id="NF004776">
    <property type="entry name" value="PRK06116.1"/>
    <property type="match status" value="1"/>
</dbReference>
<evidence type="ECO:0000256" key="10">
    <source>
        <dbReference type="ARBA" id="ARBA00049142"/>
    </source>
</evidence>
<dbReference type="GO" id="GO:0004362">
    <property type="term" value="F:glutathione-disulfide reductase (NADPH) activity"/>
    <property type="evidence" value="ECO:0007669"/>
    <property type="project" value="UniProtKB-EC"/>
</dbReference>
<dbReference type="AlphaFoldDB" id="A0A4T0X5H7"/>
<dbReference type="GO" id="GO:0045454">
    <property type="term" value="P:cell redox homeostasis"/>
    <property type="evidence" value="ECO:0007669"/>
    <property type="project" value="InterPro"/>
</dbReference>
<dbReference type="Pfam" id="PF02852">
    <property type="entry name" value="Pyr_redox_dim"/>
    <property type="match status" value="1"/>
</dbReference>
<dbReference type="InterPro" id="IPR036188">
    <property type="entry name" value="FAD/NAD-bd_sf"/>
</dbReference>
<dbReference type="PIRSF" id="PIRSF000350">
    <property type="entry name" value="Mercury_reductase_MerA"/>
    <property type="match status" value="1"/>
</dbReference>
<dbReference type="GO" id="GO:0050660">
    <property type="term" value="F:flavin adenine dinucleotide binding"/>
    <property type="evidence" value="ECO:0007669"/>
    <property type="project" value="InterPro"/>
</dbReference>
<dbReference type="InterPro" id="IPR006322">
    <property type="entry name" value="Glutathione_Rdtase_euk/bac"/>
</dbReference>
<evidence type="ECO:0000256" key="15">
    <source>
        <dbReference type="RuleBase" id="RU003691"/>
    </source>
</evidence>
<evidence type="ECO:0000313" key="19">
    <source>
        <dbReference type="EMBL" id="TID30721.1"/>
    </source>
</evidence>
<dbReference type="PRINTS" id="PR00411">
    <property type="entry name" value="PNDRDTASEI"/>
</dbReference>
<evidence type="ECO:0000256" key="11">
    <source>
        <dbReference type="ARBA" id="ARBA00056905"/>
    </source>
</evidence>
<dbReference type="Pfam" id="PF07992">
    <property type="entry name" value="Pyr_redox_2"/>
    <property type="match status" value="1"/>
</dbReference>
<dbReference type="FunFam" id="3.30.390.30:FF:000003">
    <property type="entry name" value="Glutathione reductase"/>
    <property type="match status" value="1"/>
</dbReference>
<dbReference type="InterPro" id="IPR001100">
    <property type="entry name" value="Pyr_nuc-diS_OxRdtase"/>
</dbReference>
<comment type="subcellular location">
    <subcellularLocation>
        <location evidence="16">Cytoplasm</location>
    </subcellularLocation>
</comment>
<feature type="domain" description="Pyridine nucleotide-disulphide oxidoreductase dimerisation" evidence="17">
    <location>
        <begin position="357"/>
        <end position="468"/>
    </location>
</feature>
<comment type="catalytic activity">
    <reaction evidence="10 16">
        <text>2 glutathione + NADP(+) = glutathione disulfide + NADPH + H(+)</text>
        <dbReference type="Rhea" id="RHEA:11740"/>
        <dbReference type="ChEBI" id="CHEBI:15378"/>
        <dbReference type="ChEBI" id="CHEBI:57783"/>
        <dbReference type="ChEBI" id="CHEBI:57925"/>
        <dbReference type="ChEBI" id="CHEBI:58297"/>
        <dbReference type="ChEBI" id="CHEBI:58349"/>
        <dbReference type="EC" id="1.8.1.7"/>
    </reaction>
</comment>
<accession>A0A4T0X5H7</accession>
<dbReference type="GO" id="GO:0050661">
    <property type="term" value="F:NADP binding"/>
    <property type="evidence" value="ECO:0007669"/>
    <property type="project" value="InterPro"/>
</dbReference>
<comment type="cofactor">
    <cofactor evidence="13">
        <name>FAD</name>
        <dbReference type="ChEBI" id="CHEBI:57692"/>
    </cofactor>
    <text evidence="13">Binds 1 FAD per subunit.</text>
</comment>
<evidence type="ECO:0000256" key="8">
    <source>
        <dbReference type="ARBA" id="ARBA00023157"/>
    </source>
</evidence>